<dbReference type="PANTHER" id="PTHR46361">
    <property type="entry name" value="ELECTRON CARRIER/ PROTEIN DISULFIDE OXIDOREDUCTASE"/>
    <property type="match status" value="1"/>
</dbReference>
<evidence type="ECO:0000259" key="1">
    <source>
        <dbReference type="Pfam" id="PF04784"/>
    </source>
</evidence>
<protein>
    <submittedName>
        <fullName evidence="3">Uncharacterized protein LOC101862525</fullName>
    </submittedName>
</protein>
<dbReference type="InterPro" id="IPR006869">
    <property type="entry name" value="DUF547"/>
</dbReference>
<dbReference type="RefSeq" id="XP_005105701.1">
    <property type="nucleotide sequence ID" value="XM_005105644.3"/>
</dbReference>
<dbReference type="Pfam" id="PF04784">
    <property type="entry name" value="DUF547"/>
    <property type="match status" value="1"/>
</dbReference>
<evidence type="ECO:0000313" key="3">
    <source>
        <dbReference type="RefSeq" id="XP_005105701.1"/>
    </source>
</evidence>
<feature type="domain" description="DUF547" evidence="1">
    <location>
        <begin position="77"/>
        <end position="203"/>
    </location>
</feature>
<name>A0ABM0K092_APLCA</name>
<keyword evidence="2" id="KW-1185">Reference proteome</keyword>
<sequence length="280" mass="31592">MAADDEARVINLGPTEDNTPVAGVELSKRLQKTMLKLKGKFMGADGKSVDYVGMKKSPEFSEYKKLAADLQRVDIGAMEEKEKKVFFLNIYNALTIDGLQEQKTLPDSVLSVQHFFKTTAYMIGGQVYTLEDIEHGILRGNRSPPASIKPQLPPGDPRLPFVCQKLDPRIHFALVCGAKSCPAISVYTVENVDSALDAATRSFCSQEVEMRNETNEVHLSKLFQWYRADFGETEVDVLKWMMPYLSQSEHDRCSILILKLEKMGPVALQYKKYDWSINKT</sequence>
<reference evidence="3" key="1">
    <citation type="submission" date="2025-08" db="UniProtKB">
        <authorList>
            <consortium name="RefSeq"/>
        </authorList>
    </citation>
    <scope>IDENTIFICATION</scope>
</reference>
<dbReference type="GeneID" id="101862525"/>
<gene>
    <name evidence="3" type="primary">LOC101862525</name>
</gene>
<accession>A0ABM0K092</accession>
<organism evidence="2 3">
    <name type="scientific">Aplysia californica</name>
    <name type="common">California sea hare</name>
    <dbReference type="NCBI Taxonomy" id="6500"/>
    <lineage>
        <taxon>Eukaryota</taxon>
        <taxon>Metazoa</taxon>
        <taxon>Spiralia</taxon>
        <taxon>Lophotrochozoa</taxon>
        <taxon>Mollusca</taxon>
        <taxon>Gastropoda</taxon>
        <taxon>Heterobranchia</taxon>
        <taxon>Euthyneura</taxon>
        <taxon>Tectipleura</taxon>
        <taxon>Aplysiida</taxon>
        <taxon>Aplysioidea</taxon>
        <taxon>Aplysiidae</taxon>
        <taxon>Aplysia</taxon>
    </lineage>
</organism>
<proteinExistence type="predicted"/>
<dbReference type="Proteomes" id="UP000694888">
    <property type="component" value="Unplaced"/>
</dbReference>
<dbReference type="PANTHER" id="PTHR46361:SF3">
    <property type="entry name" value="ELECTRON CARRIER_ PROTEIN DISULFIDE OXIDOREDUCTASE"/>
    <property type="match status" value="1"/>
</dbReference>
<evidence type="ECO:0000313" key="2">
    <source>
        <dbReference type="Proteomes" id="UP000694888"/>
    </source>
</evidence>